<sequence length="47" mass="5077">MSEHLLAMSGNFDSDFNAYQQVNPLGMESAARTIVECGTVHCTALLC</sequence>
<comment type="caution">
    <text evidence="1">The sequence shown here is derived from an EMBL/GenBank/DDBJ whole genome shotgun (WGS) entry which is preliminary data.</text>
</comment>
<evidence type="ECO:0000313" key="1">
    <source>
        <dbReference type="EMBL" id="MDO7900216.1"/>
    </source>
</evidence>
<keyword evidence="2" id="KW-1185">Reference proteome</keyword>
<gene>
    <name evidence="1" type="ORF">Q6A48_25280</name>
</gene>
<protein>
    <submittedName>
        <fullName evidence="1">Uncharacterized protein</fullName>
    </submittedName>
</protein>
<dbReference type="EMBL" id="JAUQOP010000068">
    <property type="protein sequence ID" value="MDO7900216.1"/>
    <property type="molecule type" value="Genomic_DNA"/>
</dbReference>
<organism evidence="1 2">
    <name type="scientific">Pseudomonas citrulli</name>
    <dbReference type="NCBI Taxonomy" id="3064347"/>
    <lineage>
        <taxon>Bacteria</taxon>
        <taxon>Pseudomonadati</taxon>
        <taxon>Pseudomonadota</taxon>
        <taxon>Gammaproteobacteria</taxon>
        <taxon>Pseudomonadales</taxon>
        <taxon>Pseudomonadaceae</taxon>
        <taxon>Pseudomonas</taxon>
    </lineage>
</organism>
<proteinExistence type="predicted"/>
<reference evidence="1 2" key="1">
    <citation type="submission" date="2023-07" db="EMBL/GenBank/DDBJ databases">
        <title>Identification of four novel Pseudomonas species associated with bacterial leaf spot of cucurbits.</title>
        <authorList>
            <person name="Fullem K.R."/>
        </authorList>
    </citation>
    <scope>NUCLEOTIDE SEQUENCE [LARGE SCALE GENOMIC DNA]</scope>
    <source>
        <strain evidence="1 2">K18</strain>
    </source>
</reference>
<evidence type="ECO:0000313" key="2">
    <source>
        <dbReference type="Proteomes" id="UP001228019"/>
    </source>
</evidence>
<dbReference type="RefSeq" id="WP_304557190.1">
    <property type="nucleotide sequence ID" value="NZ_JAUQOP010000068.1"/>
</dbReference>
<accession>A0ABT9C5Y0</accession>
<dbReference type="Proteomes" id="UP001228019">
    <property type="component" value="Unassembled WGS sequence"/>
</dbReference>
<name>A0ABT9C5Y0_9PSED</name>